<evidence type="ECO:0000259" key="12">
    <source>
        <dbReference type="Pfam" id="PF01225"/>
    </source>
</evidence>
<proteinExistence type="inferred from homology"/>
<dbReference type="InterPro" id="IPR013221">
    <property type="entry name" value="Mur_ligase_cen"/>
</dbReference>
<evidence type="ECO:0000256" key="11">
    <source>
        <dbReference type="RuleBase" id="RU004136"/>
    </source>
</evidence>
<feature type="domain" description="Mur ligase N-terminal catalytic" evidence="12">
    <location>
        <begin position="24"/>
        <end position="98"/>
    </location>
</feature>
<keyword evidence="2 10" id="KW-0436">Ligase</keyword>
<dbReference type="SUPFAM" id="SSF63418">
    <property type="entry name" value="MurE/MurF N-terminal domain"/>
    <property type="match status" value="1"/>
</dbReference>
<keyword evidence="6 10" id="KW-0133">Cell shape</keyword>
<dbReference type="InterPro" id="IPR000713">
    <property type="entry name" value="Mur_ligase_N"/>
</dbReference>
<evidence type="ECO:0000259" key="13">
    <source>
        <dbReference type="Pfam" id="PF02875"/>
    </source>
</evidence>
<comment type="caution">
    <text evidence="15">The sequence shown here is derived from an EMBL/GenBank/DDBJ whole genome shotgun (WGS) entry which is preliminary data.</text>
</comment>
<keyword evidence="7 10" id="KW-0573">Peptidoglycan synthesis</keyword>
<dbReference type="InterPro" id="IPR051046">
    <property type="entry name" value="MurCDEF_CellWall_CoF430Synth"/>
</dbReference>
<accession>A0ABS2SRV2</accession>
<reference evidence="15" key="1">
    <citation type="submission" date="2021-01" db="EMBL/GenBank/DDBJ databases">
        <title>Genomic Encyclopedia of Type Strains, Phase IV (KMG-IV): sequencing the most valuable type-strain genomes for metagenomic binning, comparative biology and taxonomic classification.</title>
        <authorList>
            <person name="Goeker M."/>
        </authorList>
    </citation>
    <scope>NUCLEOTIDE SEQUENCE</scope>
    <source>
        <strain evidence="15">DSM 21943</strain>
    </source>
</reference>
<comment type="catalytic activity">
    <reaction evidence="10 11">
        <text>D-alanyl-D-alanine + UDP-N-acetyl-alpha-D-muramoyl-L-alanyl-gamma-D-glutamyl-meso-2,6-diaminopimelate + ATP = UDP-N-acetyl-alpha-D-muramoyl-L-alanyl-gamma-D-glutamyl-meso-2,6-diaminopimeloyl-D-alanyl-D-alanine + ADP + phosphate + H(+)</text>
        <dbReference type="Rhea" id="RHEA:28374"/>
        <dbReference type="ChEBI" id="CHEBI:15378"/>
        <dbReference type="ChEBI" id="CHEBI:30616"/>
        <dbReference type="ChEBI" id="CHEBI:43474"/>
        <dbReference type="ChEBI" id="CHEBI:57822"/>
        <dbReference type="ChEBI" id="CHEBI:61386"/>
        <dbReference type="ChEBI" id="CHEBI:83905"/>
        <dbReference type="ChEBI" id="CHEBI:456216"/>
        <dbReference type="EC" id="6.3.2.10"/>
    </reaction>
</comment>
<dbReference type="HAMAP" id="MF_02019">
    <property type="entry name" value="MurF"/>
    <property type="match status" value="1"/>
</dbReference>
<dbReference type="EMBL" id="JAFBCV010000002">
    <property type="protein sequence ID" value="MBM7837555.1"/>
    <property type="molecule type" value="Genomic_DNA"/>
</dbReference>
<dbReference type="SUPFAM" id="SSF53623">
    <property type="entry name" value="MurD-like peptide ligases, catalytic domain"/>
    <property type="match status" value="1"/>
</dbReference>
<comment type="pathway">
    <text evidence="10 11">Cell wall biogenesis; peptidoglycan biosynthesis.</text>
</comment>
<keyword evidence="8 10" id="KW-0131">Cell cycle</keyword>
<evidence type="ECO:0000256" key="3">
    <source>
        <dbReference type="ARBA" id="ARBA00022618"/>
    </source>
</evidence>
<dbReference type="InterPro" id="IPR005863">
    <property type="entry name" value="UDP-N-AcMur_synth"/>
</dbReference>
<dbReference type="RefSeq" id="WP_204464556.1">
    <property type="nucleotide sequence ID" value="NZ_JAFBCV010000002.1"/>
</dbReference>
<keyword evidence="16" id="KW-1185">Reference proteome</keyword>
<evidence type="ECO:0000256" key="1">
    <source>
        <dbReference type="ARBA" id="ARBA00022490"/>
    </source>
</evidence>
<dbReference type="InterPro" id="IPR035911">
    <property type="entry name" value="MurE/MurF_N"/>
</dbReference>
<keyword evidence="1 10" id="KW-0963">Cytoplasm</keyword>
<keyword evidence="5 10" id="KW-0067">ATP-binding</keyword>
<evidence type="ECO:0000256" key="4">
    <source>
        <dbReference type="ARBA" id="ARBA00022741"/>
    </source>
</evidence>
<evidence type="ECO:0000313" key="16">
    <source>
        <dbReference type="Proteomes" id="UP001179280"/>
    </source>
</evidence>
<comment type="subcellular location">
    <subcellularLocation>
        <location evidence="10 11">Cytoplasm</location>
    </subcellularLocation>
</comment>
<keyword evidence="3 10" id="KW-0132">Cell division</keyword>
<evidence type="ECO:0000256" key="10">
    <source>
        <dbReference type="HAMAP-Rule" id="MF_02019"/>
    </source>
</evidence>
<dbReference type="Pfam" id="PF08245">
    <property type="entry name" value="Mur_ligase_M"/>
    <property type="match status" value="1"/>
</dbReference>
<evidence type="ECO:0000256" key="2">
    <source>
        <dbReference type="ARBA" id="ARBA00022598"/>
    </source>
</evidence>
<evidence type="ECO:0000256" key="7">
    <source>
        <dbReference type="ARBA" id="ARBA00022984"/>
    </source>
</evidence>
<dbReference type="Gene3D" id="3.40.1390.10">
    <property type="entry name" value="MurE/MurF, N-terminal domain"/>
    <property type="match status" value="1"/>
</dbReference>
<name>A0ABS2SRV2_9BACI</name>
<sequence length="455" mass="50539">MSIHSRIIEPLASRVRLTNQEIEFRGVTTDSRKRVEQALFIPLVGERFNGHHYVTGAIEAGAVASLWQEDEPVPTNLPADFQLYFVADTLDTLQQLAKVYRKQVDPFIIAITGSNGKTTTKDMVYTVLGGKGYVHKTEGNLNNHIGMPLTLLAMPSDCQFAVIEMGMNHFGEIEKLSKIAEPNAAIVTNIGEAHIEFLGSRKGIAKAKMEIVEGLIKEHWVLVDGDEPLLDAYIMPEKKSVGFGDQVSEPITDLQATESGYSFCFAGYDGWSLPMLGKHNVKNVAYAIWVAQQLGIDNEQINSRLQSLKVSGMRLEQVSGPNGSLFVNDAYNANPTSMIAAIKTIEEMTHYRDRVLVLGDIYELGTNEKELHESIAEGINDSFKAVICVGDKARWIYDAIERKQLQSLKLYEVQSVEDAAHYLKPYLNKDTVVLLKASRRLELEQVLSAVNEGGH</sequence>
<dbReference type="InterPro" id="IPR036565">
    <property type="entry name" value="Mur-like_cat_sf"/>
</dbReference>
<evidence type="ECO:0000313" key="15">
    <source>
        <dbReference type="EMBL" id="MBM7837555.1"/>
    </source>
</evidence>
<dbReference type="InterPro" id="IPR036615">
    <property type="entry name" value="Mur_ligase_C_dom_sf"/>
</dbReference>
<dbReference type="Gene3D" id="3.90.190.20">
    <property type="entry name" value="Mur ligase, C-terminal domain"/>
    <property type="match status" value="1"/>
</dbReference>
<evidence type="ECO:0000256" key="5">
    <source>
        <dbReference type="ARBA" id="ARBA00022840"/>
    </source>
</evidence>
<comment type="function">
    <text evidence="10 11">Involved in cell wall formation. Catalyzes the final step in the synthesis of UDP-N-acetylmuramoyl-pentapeptide, the precursor of murein.</text>
</comment>
<dbReference type="Pfam" id="PF01225">
    <property type="entry name" value="Mur_ligase"/>
    <property type="match status" value="1"/>
</dbReference>
<dbReference type="InterPro" id="IPR004101">
    <property type="entry name" value="Mur_ligase_C"/>
</dbReference>
<keyword evidence="4 10" id="KW-0547">Nucleotide-binding</keyword>
<evidence type="ECO:0000256" key="9">
    <source>
        <dbReference type="ARBA" id="ARBA00023316"/>
    </source>
</evidence>
<dbReference type="Proteomes" id="UP001179280">
    <property type="component" value="Unassembled WGS sequence"/>
</dbReference>
<evidence type="ECO:0000256" key="8">
    <source>
        <dbReference type="ARBA" id="ARBA00023306"/>
    </source>
</evidence>
<evidence type="ECO:0000259" key="14">
    <source>
        <dbReference type="Pfam" id="PF08245"/>
    </source>
</evidence>
<dbReference type="EC" id="6.3.2.10" evidence="10 11"/>
<comment type="similarity">
    <text evidence="10">Belongs to the MurCDEF family. MurF subfamily.</text>
</comment>
<dbReference type="SUPFAM" id="SSF53244">
    <property type="entry name" value="MurD-like peptide ligases, peptide-binding domain"/>
    <property type="match status" value="1"/>
</dbReference>
<dbReference type="GO" id="GO:0047480">
    <property type="term" value="F:UDP-N-acetylmuramoyl-tripeptide-D-alanyl-D-alanine ligase activity"/>
    <property type="evidence" value="ECO:0007669"/>
    <property type="project" value="UniProtKB-EC"/>
</dbReference>
<dbReference type="PANTHER" id="PTHR43024">
    <property type="entry name" value="UDP-N-ACETYLMURAMOYL-TRIPEPTIDE--D-ALANYL-D-ALANINE LIGASE"/>
    <property type="match status" value="1"/>
</dbReference>
<protein>
    <recommendedName>
        <fullName evidence="10 11">UDP-N-acetylmuramoyl-tripeptide--D-alanyl-D-alanine ligase</fullName>
        <ecNumber evidence="10 11">6.3.2.10</ecNumber>
    </recommendedName>
    <alternativeName>
        <fullName evidence="10">D-alanyl-D-alanine-adding enzyme</fullName>
    </alternativeName>
</protein>
<evidence type="ECO:0000256" key="6">
    <source>
        <dbReference type="ARBA" id="ARBA00022960"/>
    </source>
</evidence>
<gene>
    <name evidence="10" type="primary">murF</name>
    <name evidence="15" type="ORF">JOC54_000786</name>
</gene>
<keyword evidence="9 10" id="KW-0961">Cell wall biogenesis/degradation</keyword>
<organism evidence="15 16">
    <name type="scientific">Shouchella xiaoxiensis</name>
    <dbReference type="NCBI Taxonomy" id="766895"/>
    <lineage>
        <taxon>Bacteria</taxon>
        <taxon>Bacillati</taxon>
        <taxon>Bacillota</taxon>
        <taxon>Bacilli</taxon>
        <taxon>Bacillales</taxon>
        <taxon>Bacillaceae</taxon>
        <taxon>Shouchella</taxon>
    </lineage>
</organism>
<dbReference type="Pfam" id="PF02875">
    <property type="entry name" value="Mur_ligase_C"/>
    <property type="match status" value="1"/>
</dbReference>
<feature type="binding site" evidence="10">
    <location>
        <begin position="113"/>
        <end position="119"/>
    </location>
    <ligand>
        <name>ATP</name>
        <dbReference type="ChEBI" id="CHEBI:30616"/>
    </ligand>
</feature>
<feature type="domain" description="Mur ligase central" evidence="14">
    <location>
        <begin position="111"/>
        <end position="291"/>
    </location>
</feature>
<dbReference type="NCBIfam" id="TIGR01143">
    <property type="entry name" value="murF"/>
    <property type="match status" value="1"/>
</dbReference>
<feature type="domain" description="Mur ligase C-terminal" evidence="13">
    <location>
        <begin position="313"/>
        <end position="439"/>
    </location>
</feature>
<dbReference type="Gene3D" id="3.40.1190.10">
    <property type="entry name" value="Mur-like, catalytic domain"/>
    <property type="match status" value="1"/>
</dbReference>
<dbReference type="PANTHER" id="PTHR43024:SF1">
    <property type="entry name" value="UDP-N-ACETYLMURAMOYL-TRIPEPTIDE--D-ALANYL-D-ALANINE LIGASE"/>
    <property type="match status" value="1"/>
</dbReference>